<dbReference type="PROSITE" id="PS00028">
    <property type="entry name" value="ZINC_FINGER_C2H2_1"/>
    <property type="match status" value="1"/>
</dbReference>
<evidence type="ECO:0000313" key="2">
    <source>
        <dbReference type="EMBL" id="CAC5357949.1"/>
    </source>
</evidence>
<dbReference type="Proteomes" id="UP000507470">
    <property type="component" value="Unassembled WGS sequence"/>
</dbReference>
<name>A0A6J7ZYJ0_MYTCO</name>
<evidence type="ECO:0000313" key="3">
    <source>
        <dbReference type="Proteomes" id="UP000507470"/>
    </source>
</evidence>
<dbReference type="PANTHER" id="PTHR33845:SF1">
    <property type="entry name" value="C2H2-TYPE DOMAIN-CONTAINING PROTEIN"/>
    <property type="match status" value="1"/>
</dbReference>
<gene>
    <name evidence="2" type="ORF">MCOR_1409</name>
</gene>
<evidence type="ECO:0000259" key="1">
    <source>
        <dbReference type="PROSITE" id="PS00028"/>
    </source>
</evidence>
<reference evidence="2 3" key="1">
    <citation type="submission" date="2020-06" db="EMBL/GenBank/DDBJ databases">
        <authorList>
            <person name="Li R."/>
            <person name="Bekaert M."/>
        </authorList>
    </citation>
    <scope>NUCLEOTIDE SEQUENCE [LARGE SCALE GENOMIC DNA]</scope>
    <source>
        <strain evidence="3">wild</strain>
    </source>
</reference>
<accession>A0A6J7ZYJ0</accession>
<dbReference type="InterPro" id="IPR013087">
    <property type="entry name" value="Znf_C2H2_type"/>
</dbReference>
<dbReference type="PANTHER" id="PTHR33845">
    <property type="entry name" value="C2H2-TYPE DOMAIN-CONTAINING PROTEIN"/>
    <property type="match status" value="1"/>
</dbReference>
<dbReference type="EMBL" id="CACVKT020000270">
    <property type="protein sequence ID" value="CAC5357949.1"/>
    <property type="molecule type" value="Genomic_DNA"/>
</dbReference>
<protein>
    <recommendedName>
        <fullName evidence="1">C2H2-type domain-containing protein</fullName>
    </recommendedName>
</protein>
<keyword evidence="3" id="KW-1185">Reference proteome</keyword>
<organism evidence="2 3">
    <name type="scientific">Mytilus coruscus</name>
    <name type="common">Sea mussel</name>
    <dbReference type="NCBI Taxonomy" id="42192"/>
    <lineage>
        <taxon>Eukaryota</taxon>
        <taxon>Metazoa</taxon>
        <taxon>Spiralia</taxon>
        <taxon>Lophotrochozoa</taxon>
        <taxon>Mollusca</taxon>
        <taxon>Bivalvia</taxon>
        <taxon>Autobranchia</taxon>
        <taxon>Pteriomorphia</taxon>
        <taxon>Mytilida</taxon>
        <taxon>Mytiloidea</taxon>
        <taxon>Mytilidae</taxon>
        <taxon>Mytilinae</taxon>
        <taxon>Mytilus</taxon>
    </lineage>
</organism>
<proteinExistence type="predicted"/>
<dbReference type="OrthoDB" id="6078355at2759"/>
<dbReference type="AlphaFoldDB" id="A0A6J7ZYJ0"/>
<sequence length="475" mass="54528">MESGNTITIPNVVRTACHTQLIQMYQSYCREVECQPLGISSLFKILEACAASKRTSLHGLDNIAYEGSEGYDNLINLVEDLHRMNVINSEESKELTNSITSSKLYMKADYKLHVQEENQRATHCRTWVLSDPKNLAFQSICNHHHLFKCEKCQIFTDMCDKIRQVIYSSTTSEELKEELNKDLDDSIIKIENWGAHIVRTINQDSWRLERLGSLLQGQGIIIMDWAMKFLPQRFREKQTDWIGQRGKHWHVTVLIYVDTDNNICHRTYTHVLDAVRQDWFAVVSLLEHTLMAVKQQLPDIKEISLRSDNAGCYHCGHLWLALPGVSSRTGLAVENTETTTVVSIPDAQIFSCSETGCVKIYRTFSGLEAHMLFGKHALKLERISTYDEVRIQWASICNEVCVTLKTPLCQGGNEVEASTCSTNMGWGLKKDKKTTRCKQHVKDYIQQVFNNMLKIILLEYIMKENLQAKKQTHKM</sequence>
<feature type="domain" description="C2H2-type" evidence="1">
    <location>
        <begin position="352"/>
        <end position="376"/>
    </location>
</feature>